<reference evidence="1 2" key="1">
    <citation type="submission" date="2021-10" db="EMBL/GenBank/DDBJ databases">
        <title>Anaerobic single-cell dispensing facilitates the cultivation of human gut bacteria.</title>
        <authorList>
            <person name="Afrizal A."/>
        </authorList>
    </citation>
    <scope>NUCLEOTIDE SEQUENCE [LARGE SCALE GENOMIC DNA]</scope>
    <source>
        <strain evidence="1 2">CLA-AA-H244</strain>
    </source>
</reference>
<dbReference type="EMBL" id="JAJEQF010000032">
    <property type="protein sequence ID" value="MCC2168322.1"/>
    <property type="molecule type" value="Genomic_DNA"/>
</dbReference>
<evidence type="ECO:0000313" key="1">
    <source>
        <dbReference type="EMBL" id="MCC2168322.1"/>
    </source>
</evidence>
<accession>A0AAE3AYF1</accession>
<proteinExistence type="predicted"/>
<organism evidence="1 2">
    <name type="scientific">Gallintestinimicrobium propionicum</name>
    <dbReference type="NCBI Taxonomy" id="2981770"/>
    <lineage>
        <taxon>Bacteria</taxon>
        <taxon>Bacillati</taxon>
        <taxon>Bacillota</taxon>
        <taxon>Clostridia</taxon>
        <taxon>Lachnospirales</taxon>
        <taxon>Lachnospiraceae</taxon>
        <taxon>Gallintestinimicrobium</taxon>
    </lineage>
</organism>
<sequence>MKIHIYPKSMLETVWQQDKLLFTPEAEQPPLCLRCGQPLDHRLVINALSRYADVHICEACGMDEALRDANRCPLPLTEWAAVKNGLSQQQTDFEAPLLTTSCTFEDLFQQGSRPASEIAYSRSDYDGWKWWTTWHQCQKSAPILEAAHEIDAFQNALFQLPEFRNLDTLTRFCRGYAQPTSEPTEFNLYSETAHFYIWLRLITRRRDYNAYVHYYLKG</sequence>
<comment type="caution">
    <text evidence="1">The sequence shown here is derived from an EMBL/GenBank/DDBJ whole genome shotgun (WGS) entry which is preliminary data.</text>
</comment>
<name>A0AAE3AYF1_9FIRM</name>
<keyword evidence="2" id="KW-1185">Reference proteome</keyword>
<dbReference type="Proteomes" id="UP001199355">
    <property type="component" value="Unassembled WGS sequence"/>
</dbReference>
<dbReference type="RefSeq" id="WP_227589416.1">
    <property type="nucleotide sequence ID" value="NZ_JAJEQF010000032.1"/>
</dbReference>
<protein>
    <submittedName>
        <fullName evidence="1">Uncharacterized protein</fullName>
    </submittedName>
</protein>
<dbReference type="AlphaFoldDB" id="A0AAE3AYF1"/>
<gene>
    <name evidence="1" type="ORF">LKD45_11600</name>
</gene>
<evidence type="ECO:0000313" key="2">
    <source>
        <dbReference type="Proteomes" id="UP001199355"/>
    </source>
</evidence>